<dbReference type="AlphaFoldDB" id="A0A1G2MAI9"/>
<protein>
    <submittedName>
        <fullName evidence="2">Uncharacterized protein</fullName>
    </submittedName>
</protein>
<sequence length="85" mass="10007">MVEKTVVRSRAHAIIKQVELFSHCKLIEEKKNGCVMFSIPTVQILFFPKKWQKRNVARRQRRPRNARVQGAADIKKLSDESRRAF</sequence>
<dbReference type="Proteomes" id="UP000176493">
    <property type="component" value="Unassembled WGS sequence"/>
</dbReference>
<feature type="compositionally biased region" description="Basic and acidic residues" evidence="1">
    <location>
        <begin position="73"/>
        <end position="85"/>
    </location>
</feature>
<proteinExistence type="predicted"/>
<feature type="compositionally biased region" description="Basic residues" evidence="1">
    <location>
        <begin position="56"/>
        <end position="65"/>
    </location>
</feature>
<dbReference type="EMBL" id="MHRJ01000055">
    <property type="protein sequence ID" value="OHA20945.1"/>
    <property type="molecule type" value="Genomic_DNA"/>
</dbReference>
<comment type="caution">
    <text evidence="2">The sequence shown here is derived from an EMBL/GenBank/DDBJ whole genome shotgun (WGS) entry which is preliminary data.</text>
</comment>
<accession>A0A1G2MAI9</accession>
<organism evidence="2 3">
    <name type="scientific">Candidatus Taylorbacteria bacterium RIFCSPHIGHO2_02_49_25</name>
    <dbReference type="NCBI Taxonomy" id="1802305"/>
    <lineage>
        <taxon>Bacteria</taxon>
        <taxon>Candidatus Tayloriibacteriota</taxon>
    </lineage>
</organism>
<evidence type="ECO:0000256" key="1">
    <source>
        <dbReference type="SAM" id="MobiDB-lite"/>
    </source>
</evidence>
<evidence type="ECO:0000313" key="2">
    <source>
        <dbReference type="EMBL" id="OHA20945.1"/>
    </source>
</evidence>
<evidence type="ECO:0000313" key="3">
    <source>
        <dbReference type="Proteomes" id="UP000176493"/>
    </source>
</evidence>
<reference evidence="2 3" key="1">
    <citation type="journal article" date="2016" name="Nat. Commun.">
        <title>Thousands of microbial genomes shed light on interconnected biogeochemical processes in an aquifer system.</title>
        <authorList>
            <person name="Anantharaman K."/>
            <person name="Brown C.T."/>
            <person name="Hug L.A."/>
            <person name="Sharon I."/>
            <person name="Castelle C.J."/>
            <person name="Probst A.J."/>
            <person name="Thomas B.C."/>
            <person name="Singh A."/>
            <person name="Wilkins M.J."/>
            <person name="Karaoz U."/>
            <person name="Brodie E.L."/>
            <person name="Williams K.H."/>
            <person name="Hubbard S.S."/>
            <person name="Banfield J.F."/>
        </authorList>
    </citation>
    <scope>NUCLEOTIDE SEQUENCE [LARGE SCALE GENOMIC DNA]</scope>
</reference>
<gene>
    <name evidence="2" type="ORF">A2W52_00920</name>
</gene>
<feature type="region of interest" description="Disordered" evidence="1">
    <location>
        <begin position="56"/>
        <end position="85"/>
    </location>
</feature>
<name>A0A1G2MAI9_9BACT</name>